<keyword evidence="4" id="KW-0472">Membrane</keyword>
<proteinExistence type="inferred from homology"/>
<keyword evidence="5" id="KW-0998">Cell outer membrane</keyword>
<dbReference type="InterPro" id="IPR011990">
    <property type="entry name" value="TPR-like_helical_dom_sf"/>
</dbReference>
<keyword evidence="3 6" id="KW-0732">Signal</keyword>
<feature type="chain" id="PRO_5011439195" evidence="6">
    <location>
        <begin position="23"/>
        <end position="470"/>
    </location>
</feature>
<dbReference type="STRING" id="908615.SAMN05421540_101114"/>
<dbReference type="Gene3D" id="2.20.20.130">
    <property type="match status" value="1"/>
</dbReference>
<evidence type="ECO:0000259" key="7">
    <source>
        <dbReference type="Pfam" id="PF07980"/>
    </source>
</evidence>
<evidence type="ECO:0000256" key="6">
    <source>
        <dbReference type="SAM" id="SignalP"/>
    </source>
</evidence>
<dbReference type="Gene3D" id="1.25.40.900">
    <property type="match status" value="1"/>
</dbReference>
<evidence type="ECO:0000259" key="8">
    <source>
        <dbReference type="Pfam" id="PF14322"/>
    </source>
</evidence>
<dbReference type="RefSeq" id="WP_093237910.1">
    <property type="nucleotide sequence ID" value="NZ_FNQF01000001.1"/>
</dbReference>
<evidence type="ECO:0000256" key="3">
    <source>
        <dbReference type="ARBA" id="ARBA00022729"/>
    </source>
</evidence>
<reference evidence="9 10" key="1">
    <citation type="submission" date="2016-10" db="EMBL/GenBank/DDBJ databases">
        <authorList>
            <person name="de Groot N.N."/>
        </authorList>
    </citation>
    <scope>NUCLEOTIDE SEQUENCE [LARGE SCALE GENOMIC DNA]</scope>
    <source>
        <strain evidence="9 10">DSM 23581</strain>
    </source>
</reference>
<comment type="similarity">
    <text evidence="2">Belongs to the SusD family.</text>
</comment>
<dbReference type="Pfam" id="PF14322">
    <property type="entry name" value="SusD-like_3"/>
    <property type="match status" value="1"/>
</dbReference>
<protein>
    <submittedName>
        <fullName evidence="9">Starch-binding associating with outer membrane</fullName>
    </submittedName>
</protein>
<evidence type="ECO:0000313" key="9">
    <source>
        <dbReference type="EMBL" id="SDZ74359.1"/>
    </source>
</evidence>
<feature type="domain" description="RagB/SusD" evidence="7">
    <location>
        <begin position="345"/>
        <end position="470"/>
    </location>
</feature>
<dbReference type="Pfam" id="PF07980">
    <property type="entry name" value="SusD_RagB"/>
    <property type="match status" value="1"/>
</dbReference>
<organism evidence="9 10">
    <name type="scientific">Psychroflexus halocasei</name>
    <dbReference type="NCBI Taxonomy" id="908615"/>
    <lineage>
        <taxon>Bacteria</taxon>
        <taxon>Pseudomonadati</taxon>
        <taxon>Bacteroidota</taxon>
        <taxon>Flavobacteriia</taxon>
        <taxon>Flavobacteriales</taxon>
        <taxon>Flavobacteriaceae</taxon>
        <taxon>Psychroflexus</taxon>
    </lineage>
</organism>
<gene>
    <name evidence="9" type="ORF">SAMN05421540_101114</name>
</gene>
<comment type="subcellular location">
    <subcellularLocation>
        <location evidence="1">Cell outer membrane</location>
    </subcellularLocation>
</comment>
<dbReference type="Proteomes" id="UP000198820">
    <property type="component" value="Unassembled WGS sequence"/>
</dbReference>
<evidence type="ECO:0000256" key="2">
    <source>
        <dbReference type="ARBA" id="ARBA00006275"/>
    </source>
</evidence>
<dbReference type="Gene3D" id="1.25.40.390">
    <property type="match status" value="1"/>
</dbReference>
<keyword evidence="10" id="KW-1185">Reference proteome</keyword>
<accession>A0A1H3VHW5</accession>
<dbReference type="AlphaFoldDB" id="A0A1H3VHW5"/>
<evidence type="ECO:0000313" key="10">
    <source>
        <dbReference type="Proteomes" id="UP000198820"/>
    </source>
</evidence>
<feature type="domain" description="SusD-like N-terminal" evidence="8">
    <location>
        <begin position="39"/>
        <end position="228"/>
    </location>
</feature>
<dbReference type="GO" id="GO:0009279">
    <property type="term" value="C:cell outer membrane"/>
    <property type="evidence" value="ECO:0007669"/>
    <property type="project" value="UniProtKB-SubCell"/>
</dbReference>
<feature type="signal peptide" evidence="6">
    <location>
        <begin position="1"/>
        <end position="22"/>
    </location>
</feature>
<dbReference type="EMBL" id="FNQF01000001">
    <property type="protein sequence ID" value="SDZ74359.1"/>
    <property type="molecule type" value="Genomic_DNA"/>
</dbReference>
<dbReference type="InterPro" id="IPR033985">
    <property type="entry name" value="SusD-like_N"/>
</dbReference>
<evidence type="ECO:0000256" key="4">
    <source>
        <dbReference type="ARBA" id="ARBA00023136"/>
    </source>
</evidence>
<dbReference type="SUPFAM" id="SSF48452">
    <property type="entry name" value="TPR-like"/>
    <property type="match status" value="1"/>
</dbReference>
<name>A0A1H3VHW5_9FLAO</name>
<dbReference type="InterPro" id="IPR012944">
    <property type="entry name" value="SusD_RagB_dom"/>
</dbReference>
<evidence type="ECO:0000256" key="5">
    <source>
        <dbReference type="ARBA" id="ARBA00023237"/>
    </source>
</evidence>
<sequence length="470" mass="52857">MKKIFKLNFVLLVFLAAVSCKDAYEVDPKDEVFEENAFNTVDQLEVGLYGVYSGIFSNNDSNLINYTSVFADDLRIASTNRGQGIQVHTWSINSGTTEPEAIWNSYYRVINRANRIMKAAEGIATEDADEQAKKDRIVAELHAIRGFAHFDLMRLFSQSYDPSAESVPIVDRVWVYEQPARNTVAEVTQFIKDDFDDAKDIFATLGASTDINRMSSIAVTALQARLALYTKDYDAAINFSTEVIDNSQIATTFNDYIGIWADEYTGETLWQLARTPGQETIGTIFTDTNGDVLFNVSDQLFDVLGNNNFDDDHRTFAIIDTQNFDPDNLMVGKYLGSESNPFLANIKMLRTSEQYLIRAEAYARTNQLTEASTDIETLRNARKDITVTVGFSDQQSALSAILTERRMELAFEGHRMFDLKRYDLGVVRDASDCANAAGACSLPEDDHRFVLPIPQSERFANDNMTQNQGY</sequence>
<dbReference type="PROSITE" id="PS51257">
    <property type="entry name" value="PROKAR_LIPOPROTEIN"/>
    <property type="match status" value="1"/>
</dbReference>
<evidence type="ECO:0000256" key="1">
    <source>
        <dbReference type="ARBA" id="ARBA00004442"/>
    </source>
</evidence>